<dbReference type="Proteomes" id="UP000286990">
    <property type="component" value="Unassembled WGS sequence"/>
</dbReference>
<sequence>MKNKVIRTIVLFVSIWTFGQQTAPQKIAELFSTELEKEPIKSALLHVYSKSRGIDVQLAESTRDSGNAITINNPFYTASITKMFTATAVGMLKDQKKLNFEDKIAQYLPKSLVEKLHVLDGKDYSKDITIAHLLQHTSGLPDYFTDKTVDGSPKIINQLLMDTDKSWSPEEMIRFSKEKMKPHFVPGDGYQYTDTEYVLLALLVEKVSGLSLDEFFKQHIFQPLGMGSSYINLKSSSLKNERPIAKFYVGETELSSYKSLSADWGGGGLVSTTQDLITFLEAYNTNKLVKKNTCQEMQQWVNETVGMEYGYGIRKVSFKNLFDDDTNLEVMGHTGSTASFLWYCPQLDTYIAGTLNQLEASKGTLNLVYAILKILENQQ</sequence>
<evidence type="ECO:0000256" key="1">
    <source>
        <dbReference type="ARBA" id="ARBA00022801"/>
    </source>
</evidence>
<dbReference type="PANTHER" id="PTHR43283:SF11">
    <property type="entry name" value="BETA-LACTAMASE-RELATED DOMAIN-CONTAINING PROTEIN"/>
    <property type="match status" value="1"/>
</dbReference>
<evidence type="ECO:0000313" key="3">
    <source>
        <dbReference type="EMBL" id="RRQ48386.1"/>
    </source>
</evidence>
<dbReference type="OrthoDB" id="9793489at2"/>
<keyword evidence="4" id="KW-1185">Reference proteome</keyword>
<gene>
    <name evidence="3" type="ORF">DZC72_11795</name>
</gene>
<dbReference type="InterPro" id="IPR001466">
    <property type="entry name" value="Beta-lactam-related"/>
</dbReference>
<protein>
    <submittedName>
        <fullName evidence="3">Class A beta-lactamase-related serine hydrolase</fullName>
    </submittedName>
</protein>
<dbReference type="Gene3D" id="3.40.710.10">
    <property type="entry name" value="DD-peptidase/beta-lactamase superfamily"/>
    <property type="match status" value="1"/>
</dbReference>
<dbReference type="SUPFAM" id="SSF56601">
    <property type="entry name" value="beta-lactamase/transpeptidase-like"/>
    <property type="match status" value="1"/>
</dbReference>
<dbReference type="EMBL" id="QUSX01000002">
    <property type="protein sequence ID" value="RRQ48386.1"/>
    <property type="molecule type" value="Genomic_DNA"/>
</dbReference>
<dbReference type="RefSeq" id="WP_125223107.1">
    <property type="nucleotide sequence ID" value="NZ_QUSX01000002.1"/>
</dbReference>
<comment type="caution">
    <text evidence="3">The sequence shown here is derived from an EMBL/GenBank/DDBJ whole genome shotgun (WGS) entry which is preliminary data.</text>
</comment>
<reference evidence="4" key="2">
    <citation type="submission" date="2018-12" db="EMBL/GenBank/DDBJ databases">
        <title>Maribacter lutimaris sp. nov., isolated from marine sediment.</title>
        <authorList>
            <person name="Kim K.K."/>
        </authorList>
    </citation>
    <scope>NUCLEOTIDE SEQUENCE [LARGE SCALE GENOMIC DNA]</scope>
    <source>
        <strain evidence="4">PoM-212</strain>
    </source>
</reference>
<dbReference type="AlphaFoldDB" id="A0A426RHG4"/>
<keyword evidence="1 3" id="KW-0378">Hydrolase</keyword>
<name>A0A426RHG4_9FLAO</name>
<dbReference type="InterPro" id="IPR050789">
    <property type="entry name" value="Diverse_Enzym_Activities"/>
</dbReference>
<evidence type="ECO:0000259" key="2">
    <source>
        <dbReference type="Pfam" id="PF00144"/>
    </source>
</evidence>
<reference evidence="4" key="1">
    <citation type="submission" date="2018-08" db="EMBL/GenBank/DDBJ databases">
        <authorList>
            <person name="Khan S.A."/>
            <person name="J S.E."/>
        </authorList>
    </citation>
    <scope>NUCLEOTIDE SEQUENCE [LARGE SCALE GENOMIC DNA]</scope>
    <source>
        <strain evidence="4">PoM-212</strain>
    </source>
</reference>
<dbReference type="PANTHER" id="PTHR43283">
    <property type="entry name" value="BETA-LACTAMASE-RELATED"/>
    <property type="match status" value="1"/>
</dbReference>
<dbReference type="Pfam" id="PF00144">
    <property type="entry name" value="Beta-lactamase"/>
    <property type="match status" value="1"/>
</dbReference>
<feature type="domain" description="Beta-lactamase-related" evidence="2">
    <location>
        <begin position="62"/>
        <end position="360"/>
    </location>
</feature>
<dbReference type="InterPro" id="IPR012338">
    <property type="entry name" value="Beta-lactam/transpept-like"/>
</dbReference>
<organism evidence="3 4">
    <name type="scientific">Maribacter algicola</name>
    <dbReference type="NCBI Taxonomy" id="2498892"/>
    <lineage>
        <taxon>Bacteria</taxon>
        <taxon>Pseudomonadati</taxon>
        <taxon>Bacteroidota</taxon>
        <taxon>Flavobacteriia</taxon>
        <taxon>Flavobacteriales</taxon>
        <taxon>Flavobacteriaceae</taxon>
        <taxon>Maribacter</taxon>
    </lineage>
</organism>
<accession>A0A426RHG4</accession>
<evidence type="ECO:0000313" key="4">
    <source>
        <dbReference type="Proteomes" id="UP000286990"/>
    </source>
</evidence>
<dbReference type="GO" id="GO:0016787">
    <property type="term" value="F:hydrolase activity"/>
    <property type="evidence" value="ECO:0007669"/>
    <property type="project" value="UniProtKB-KW"/>
</dbReference>
<proteinExistence type="predicted"/>